<dbReference type="PANTHER" id="PTHR10434">
    <property type="entry name" value="1-ACYL-SN-GLYCEROL-3-PHOSPHATE ACYLTRANSFERASE"/>
    <property type="match status" value="1"/>
</dbReference>
<comment type="pathway">
    <text evidence="1">Lipid metabolism.</text>
</comment>
<dbReference type="GO" id="GO:0003841">
    <property type="term" value="F:1-acylglycerol-3-phosphate O-acyltransferase activity"/>
    <property type="evidence" value="ECO:0007669"/>
    <property type="project" value="UniProtKB-UniRule"/>
</dbReference>
<keyword evidence="8" id="KW-1133">Transmembrane helix</keyword>
<dbReference type="EC" id="2.3.1.51" evidence="7"/>
<dbReference type="SUPFAM" id="SSF69593">
    <property type="entry name" value="Glycerol-3-phosphate (1)-acyltransferase"/>
    <property type="match status" value="1"/>
</dbReference>
<sequence>MRTIFYHLVLVGTFIYGSIFHIWYLIFNRGEKRYRYVCRVAKNWGKNLIWGSGSKVNVIYKNGSEEEVRKIRENNEAVILISNHQSNIDIPALLGYLPLDFSFIAKKEMKKWPAIGRWMRSFDCIFLDRKNARQGMKDMKDAISKIKKGHSYVIFPEGSRSKDGKIGEFKKGSFKLATDTNARILPITIVGTYEVQSRKSLKITPNKNIKIIVDKPVELKNMSREEKKDVHNVVNKIIKDNFKKEKNL</sequence>
<evidence type="ECO:0000256" key="5">
    <source>
        <dbReference type="ARBA" id="ARBA00023098"/>
    </source>
</evidence>
<comment type="domain">
    <text evidence="7">The HXXXXD motif is essential for acyltransferase activity and may constitute the binding site for the phosphate moiety of the glycerol-3-phosphate.</text>
</comment>
<keyword evidence="8" id="KW-0812">Transmembrane</keyword>
<dbReference type="NCBIfam" id="TIGR00530">
    <property type="entry name" value="AGP_acyltrn"/>
    <property type="match status" value="1"/>
</dbReference>
<keyword evidence="6 7" id="KW-0012">Acyltransferase</keyword>
<dbReference type="GO" id="GO:0006654">
    <property type="term" value="P:phosphatidic acid biosynthetic process"/>
    <property type="evidence" value="ECO:0007669"/>
    <property type="project" value="TreeGrafter"/>
</dbReference>
<dbReference type="GO" id="GO:0016020">
    <property type="term" value="C:membrane"/>
    <property type="evidence" value="ECO:0007669"/>
    <property type="project" value="InterPro"/>
</dbReference>
<comment type="caution">
    <text evidence="10">The sequence shown here is derived from an EMBL/GenBank/DDBJ whole genome shotgun (WGS) entry which is preliminary data.</text>
</comment>
<dbReference type="OrthoDB" id="9803035at2"/>
<dbReference type="AlphaFoldDB" id="A0A134A387"/>
<keyword evidence="5 7" id="KW-0443">Lipid metabolism</keyword>
<evidence type="ECO:0000256" key="4">
    <source>
        <dbReference type="ARBA" id="ARBA00022679"/>
    </source>
</evidence>
<dbReference type="PATRIC" id="fig|157687.3.peg.1680"/>
<comment type="similarity">
    <text evidence="2 7">Belongs to the 1-acyl-sn-glycerol-3-phosphate acyltransferase family.</text>
</comment>
<dbReference type="SMART" id="SM00563">
    <property type="entry name" value="PlsC"/>
    <property type="match status" value="1"/>
</dbReference>
<name>A0A134A387_9FUSO</name>
<gene>
    <name evidence="10" type="ORF">HMPREF3180_01686</name>
</gene>
<keyword evidence="7" id="KW-0594">Phospholipid biosynthesis</keyword>
<evidence type="ECO:0000256" key="2">
    <source>
        <dbReference type="ARBA" id="ARBA00008655"/>
    </source>
</evidence>
<dbReference type="InterPro" id="IPR002123">
    <property type="entry name" value="Plipid/glycerol_acylTrfase"/>
</dbReference>
<keyword evidence="4 7" id="KW-0808">Transferase</keyword>
<dbReference type="RefSeq" id="WP_060918297.1">
    <property type="nucleotide sequence ID" value="NZ_KQ960099.1"/>
</dbReference>
<evidence type="ECO:0000256" key="1">
    <source>
        <dbReference type="ARBA" id="ARBA00005189"/>
    </source>
</evidence>
<feature type="domain" description="Phospholipid/glycerol acyltransferase" evidence="9">
    <location>
        <begin position="78"/>
        <end position="192"/>
    </location>
</feature>
<dbReference type="Pfam" id="PF01553">
    <property type="entry name" value="Acyltransferase"/>
    <property type="match status" value="1"/>
</dbReference>
<keyword evidence="8" id="KW-0472">Membrane</keyword>
<evidence type="ECO:0000256" key="8">
    <source>
        <dbReference type="SAM" id="Phobius"/>
    </source>
</evidence>
<protein>
    <recommendedName>
        <fullName evidence="7">1-acyl-sn-glycerol-3-phosphate acyltransferase</fullName>
        <ecNumber evidence="7">2.3.1.51</ecNumber>
    </recommendedName>
</protein>
<dbReference type="PANTHER" id="PTHR10434:SF64">
    <property type="entry name" value="1-ACYL-SN-GLYCEROL-3-PHOSPHATE ACYLTRANSFERASE-RELATED"/>
    <property type="match status" value="1"/>
</dbReference>
<proteinExistence type="inferred from homology"/>
<accession>A0A134A387</accession>
<evidence type="ECO:0000313" key="10">
    <source>
        <dbReference type="EMBL" id="KXB62181.1"/>
    </source>
</evidence>
<reference evidence="11" key="1">
    <citation type="submission" date="2016-01" db="EMBL/GenBank/DDBJ databases">
        <authorList>
            <person name="Mitreva M."/>
            <person name="Pepin K.H."/>
            <person name="Mihindukulasuriya K.A."/>
            <person name="Fulton R."/>
            <person name="Fronick C."/>
            <person name="O'Laughlin M."/>
            <person name="Miner T."/>
            <person name="Herter B."/>
            <person name="Rosa B.A."/>
            <person name="Cordes M."/>
            <person name="Tomlinson C."/>
            <person name="Wollam A."/>
            <person name="Palsikar V.B."/>
            <person name="Mardis E.R."/>
            <person name="Wilson R.K."/>
        </authorList>
    </citation>
    <scope>NUCLEOTIDE SEQUENCE [LARGE SCALE GENOMIC DNA]</scope>
    <source>
        <strain evidence="11">KA00185</strain>
    </source>
</reference>
<keyword evidence="3 7" id="KW-0444">Lipid biosynthesis</keyword>
<dbReference type="Proteomes" id="UP000070483">
    <property type="component" value="Unassembled WGS sequence"/>
</dbReference>
<evidence type="ECO:0000313" key="11">
    <source>
        <dbReference type="Proteomes" id="UP000070483"/>
    </source>
</evidence>
<evidence type="ECO:0000259" key="9">
    <source>
        <dbReference type="SMART" id="SM00563"/>
    </source>
</evidence>
<dbReference type="STRING" id="157687.HMPREF3180_01686"/>
<evidence type="ECO:0000256" key="6">
    <source>
        <dbReference type="ARBA" id="ARBA00023315"/>
    </source>
</evidence>
<dbReference type="CDD" id="cd07989">
    <property type="entry name" value="LPLAT_AGPAT-like"/>
    <property type="match status" value="1"/>
</dbReference>
<evidence type="ECO:0000256" key="3">
    <source>
        <dbReference type="ARBA" id="ARBA00022516"/>
    </source>
</evidence>
<organism evidence="10 11">
    <name type="scientific">Leptotrichia wadei</name>
    <dbReference type="NCBI Taxonomy" id="157687"/>
    <lineage>
        <taxon>Bacteria</taxon>
        <taxon>Fusobacteriati</taxon>
        <taxon>Fusobacteriota</taxon>
        <taxon>Fusobacteriia</taxon>
        <taxon>Fusobacteriales</taxon>
        <taxon>Leptotrichiaceae</taxon>
        <taxon>Leptotrichia</taxon>
    </lineage>
</organism>
<keyword evidence="11" id="KW-1185">Reference proteome</keyword>
<dbReference type="EMBL" id="LSDD01000124">
    <property type="protein sequence ID" value="KXB62181.1"/>
    <property type="molecule type" value="Genomic_DNA"/>
</dbReference>
<keyword evidence="7" id="KW-1208">Phospholipid metabolism</keyword>
<dbReference type="InterPro" id="IPR004552">
    <property type="entry name" value="AGP_acyltrans"/>
</dbReference>
<comment type="catalytic activity">
    <reaction evidence="7">
        <text>a 1-acyl-sn-glycero-3-phosphate + an acyl-CoA = a 1,2-diacyl-sn-glycero-3-phosphate + CoA</text>
        <dbReference type="Rhea" id="RHEA:19709"/>
        <dbReference type="ChEBI" id="CHEBI:57287"/>
        <dbReference type="ChEBI" id="CHEBI:57970"/>
        <dbReference type="ChEBI" id="CHEBI:58342"/>
        <dbReference type="ChEBI" id="CHEBI:58608"/>
        <dbReference type="EC" id="2.3.1.51"/>
    </reaction>
</comment>
<evidence type="ECO:0000256" key="7">
    <source>
        <dbReference type="RuleBase" id="RU361267"/>
    </source>
</evidence>
<feature type="transmembrane region" description="Helical" evidence="8">
    <location>
        <begin position="6"/>
        <end position="26"/>
    </location>
</feature>